<feature type="chain" id="PRO_5024861547" description="Flagella basal body P-ring formation protein FlgA SAF domain-containing protein" evidence="1">
    <location>
        <begin position="22"/>
        <end position="309"/>
    </location>
</feature>
<name>A0A650ELP5_9HELI</name>
<feature type="signal peptide" evidence="1">
    <location>
        <begin position="1"/>
        <end position="21"/>
    </location>
</feature>
<dbReference type="GO" id="GO:0044780">
    <property type="term" value="P:bacterial-type flagellum assembly"/>
    <property type="evidence" value="ECO:0007669"/>
    <property type="project" value="InterPro"/>
</dbReference>
<dbReference type="PANTHER" id="PTHR36307">
    <property type="entry name" value="FLAGELLA BASAL BODY P-RING FORMATION PROTEIN FLGA"/>
    <property type="match status" value="1"/>
</dbReference>
<feature type="domain" description="Flagella basal body P-ring formation protein FlgA SAF" evidence="2">
    <location>
        <begin position="187"/>
        <end position="308"/>
    </location>
</feature>
<dbReference type="NCBIfam" id="TIGR03170">
    <property type="entry name" value="flgA_cterm"/>
    <property type="match status" value="1"/>
</dbReference>
<evidence type="ECO:0000256" key="1">
    <source>
        <dbReference type="SAM" id="SignalP"/>
    </source>
</evidence>
<accession>A0A650ELP5</accession>
<sequence length="309" mass="35470">MRFYYLKLCAFVLMIFGACYAQESIQNYDIPPKQLFLAKHYGVSHSEVYSTDIFPKIQKHFKIATIPPDRFTLRLKSVDVKLIFARYGYDLSFEDIFVEFEFVSDMRESAPLEFLEKMYIQYYGDNIEIKQIQLRPLHDLPKHYTPDDYDFNTSALKKNSGTFVMKYHTSSANKQATFLYQIHASLKVVKSTQNISINENLTLQNTKIALIDFEKNRGDLMTPDDVGNSGAKSYIRADLVITKDKIKPRIIVKKGDKIVVSSRQEGVLMEAVLIAKQNAIQNEIINAQNPISGKIIRVKITNEGKGEIL</sequence>
<evidence type="ECO:0000259" key="2">
    <source>
        <dbReference type="Pfam" id="PF13144"/>
    </source>
</evidence>
<reference evidence="3" key="1">
    <citation type="journal article" date="2020" name="J. ISSAAS">
        <title>Lactobacilli and other gastrointestinal microbiota of Peromyscus leucopus, reservoir host for agents of Lyme disease and other zoonoses in North America.</title>
        <authorList>
            <person name="Milovic A."/>
            <person name="Bassam K."/>
            <person name="Shao H."/>
            <person name="Chatzistamou I."/>
            <person name="Tufts D.M."/>
            <person name="Diuk-Wasser M."/>
            <person name="Barbour A.G."/>
        </authorList>
    </citation>
    <scope>NUCLEOTIDE SEQUENCE</scope>
    <source>
        <strain evidence="3">LL4</strain>
    </source>
</reference>
<dbReference type="PROSITE" id="PS51257">
    <property type="entry name" value="PROKAR_LIPOPROTEIN"/>
    <property type="match status" value="1"/>
</dbReference>
<evidence type="ECO:0000313" key="3">
    <source>
        <dbReference type="EMBL" id="QGT50516.1"/>
    </source>
</evidence>
<gene>
    <name evidence="3" type="ORF">Helico5904_1880</name>
</gene>
<keyword evidence="1" id="KW-0732">Signal</keyword>
<dbReference type="EMBL" id="MN577569">
    <property type="protein sequence ID" value="QGT50516.1"/>
    <property type="molecule type" value="Genomic_DNA"/>
</dbReference>
<dbReference type="Pfam" id="PF13144">
    <property type="entry name" value="ChapFlgA"/>
    <property type="match status" value="1"/>
</dbReference>
<dbReference type="InterPro" id="IPR017585">
    <property type="entry name" value="SAF_FlgA"/>
</dbReference>
<dbReference type="PANTHER" id="PTHR36307:SF1">
    <property type="entry name" value="FLAGELLA BASAL BODY P-RING FORMATION PROTEIN FLGA"/>
    <property type="match status" value="1"/>
</dbReference>
<organism evidence="3">
    <name type="scientific">uncultured Helicobacter sp</name>
    <dbReference type="NCBI Taxonomy" id="175537"/>
    <lineage>
        <taxon>Bacteria</taxon>
        <taxon>Pseudomonadati</taxon>
        <taxon>Campylobacterota</taxon>
        <taxon>Epsilonproteobacteria</taxon>
        <taxon>Campylobacterales</taxon>
        <taxon>Helicobacteraceae</taxon>
        <taxon>Helicobacter</taxon>
        <taxon>environmental samples</taxon>
    </lineage>
</organism>
<dbReference type="InterPro" id="IPR039246">
    <property type="entry name" value="Flagellar_FlgA"/>
</dbReference>
<dbReference type="AlphaFoldDB" id="A0A650ELP5"/>
<protein>
    <recommendedName>
        <fullName evidence="2">Flagella basal body P-ring formation protein FlgA SAF domain-containing protein</fullName>
    </recommendedName>
</protein>
<proteinExistence type="predicted"/>